<dbReference type="GO" id="GO:0005840">
    <property type="term" value="C:ribosome"/>
    <property type="evidence" value="ECO:0007669"/>
    <property type="project" value="UniProtKB-KW"/>
</dbReference>
<evidence type="ECO:0000256" key="1">
    <source>
        <dbReference type="ARBA" id="ARBA00009741"/>
    </source>
</evidence>
<feature type="binding site" evidence="6">
    <location>
        <position position="126"/>
    </location>
    <ligand>
        <name>S-adenosyl-L-methionine</name>
        <dbReference type="ChEBI" id="CHEBI:59789"/>
    </ligand>
</feature>
<keyword evidence="8" id="KW-1185">Reference proteome</keyword>
<feature type="binding site" evidence="6">
    <location>
        <position position="169"/>
    </location>
    <ligand>
        <name>S-adenosyl-L-methionine</name>
        <dbReference type="ChEBI" id="CHEBI:59789"/>
    </ligand>
</feature>
<dbReference type="Pfam" id="PF06325">
    <property type="entry name" value="PrmA"/>
    <property type="match status" value="1"/>
</dbReference>
<keyword evidence="7" id="KW-0689">Ribosomal protein</keyword>
<dbReference type="InterPro" id="IPR004498">
    <property type="entry name" value="Ribosomal_PrmA_MeTrfase"/>
</dbReference>
<dbReference type="SUPFAM" id="SSF53335">
    <property type="entry name" value="S-adenosyl-L-methionine-dependent methyltransferases"/>
    <property type="match status" value="1"/>
</dbReference>
<feature type="binding site" evidence="6">
    <location>
        <position position="213"/>
    </location>
    <ligand>
        <name>S-adenosyl-L-methionine</name>
        <dbReference type="ChEBI" id="CHEBI:59789"/>
    </ligand>
</feature>
<dbReference type="Gene3D" id="3.40.50.150">
    <property type="entry name" value="Vaccinia Virus protein VP39"/>
    <property type="match status" value="1"/>
</dbReference>
<name>A0A1T5GSL7_9BACT</name>
<keyword evidence="7" id="KW-0687">Ribonucleoprotein</keyword>
<dbReference type="GO" id="GO:0005737">
    <property type="term" value="C:cytoplasm"/>
    <property type="evidence" value="ECO:0007669"/>
    <property type="project" value="UniProtKB-SubCell"/>
</dbReference>
<dbReference type="GO" id="GO:0016279">
    <property type="term" value="F:protein-lysine N-methyltransferase activity"/>
    <property type="evidence" value="ECO:0007669"/>
    <property type="project" value="RHEA"/>
</dbReference>
<proteinExistence type="inferred from homology"/>
<sequence length="276" mass="31158">MNYIEVDLKVDPDFSEILMAELGEAGFESFVETDEGLLAYIQENDFDEQNLHDLTAKYLELTTIAATWKSLERRNWNEEWEKSYEPIEVGDQIRVRATFHEPDPAFKYDLLIQPKMSFGTGHHETTWLVMNEQLGLPHTGLAVMDVGCGTGILSILASKLGASHLLGFDIDEWAVENTKENFAMNNLVSKAEVFQGTITEVPKEQMFGGILANINRNILLSEIPAYVKHLQPGGWLVTSGFYETDQADIEQCAFENGLTKINSNKRNQWACVVFKS</sequence>
<keyword evidence="5 6" id="KW-0949">S-adenosyl-L-methionine</keyword>
<dbReference type="AlphaFoldDB" id="A0A1T5GSL7"/>
<keyword evidence="3 6" id="KW-0489">Methyltransferase</keyword>
<protein>
    <recommendedName>
        <fullName evidence="6">Ribosomal protein L11 methyltransferase</fullName>
        <shortName evidence="6">L11 Mtase</shortName>
        <ecNumber evidence="6">2.1.1.-</ecNumber>
    </recommendedName>
</protein>
<keyword evidence="2 6" id="KW-0963">Cytoplasm</keyword>
<keyword evidence="4 6" id="KW-0808">Transferase</keyword>
<feature type="binding site" evidence="6">
    <location>
        <position position="147"/>
    </location>
    <ligand>
        <name>S-adenosyl-L-methionine</name>
        <dbReference type="ChEBI" id="CHEBI:59789"/>
    </ligand>
</feature>
<dbReference type="PIRSF" id="PIRSF000401">
    <property type="entry name" value="RPL11_MTase"/>
    <property type="match status" value="1"/>
</dbReference>
<dbReference type="PANTHER" id="PTHR43648:SF1">
    <property type="entry name" value="ELECTRON TRANSFER FLAVOPROTEIN BETA SUBUNIT LYSINE METHYLTRANSFERASE"/>
    <property type="match status" value="1"/>
</dbReference>
<dbReference type="GO" id="GO:0032259">
    <property type="term" value="P:methylation"/>
    <property type="evidence" value="ECO:0007669"/>
    <property type="project" value="UniProtKB-KW"/>
</dbReference>
<evidence type="ECO:0000256" key="2">
    <source>
        <dbReference type="ARBA" id="ARBA00022490"/>
    </source>
</evidence>
<gene>
    <name evidence="6" type="primary">prmA</name>
    <name evidence="7" type="ORF">SAMN05660293_04397</name>
</gene>
<dbReference type="EMBL" id="FUZA01000006">
    <property type="protein sequence ID" value="SKC11394.1"/>
    <property type="molecule type" value="Genomic_DNA"/>
</dbReference>
<dbReference type="OrthoDB" id="9785995at2"/>
<dbReference type="InterPro" id="IPR029063">
    <property type="entry name" value="SAM-dependent_MTases_sf"/>
</dbReference>
<dbReference type="NCBIfam" id="NF001785">
    <property type="entry name" value="PRK00517.2-2"/>
    <property type="match status" value="1"/>
</dbReference>
<comment type="similarity">
    <text evidence="1 6">Belongs to the methyltransferase superfamily. PrmA family.</text>
</comment>
<dbReference type="CDD" id="cd02440">
    <property type="entry name" value="AdoMet_MTases"/>
    <property type="match status" value="1"/>
</dbReference>
<dbReference type="PANTHER" id="PTHR43648">
    <property type="entry name" value="ELECTRON TRANSFER FLAVOPROTEIN BETA SUBUNIT LYSINE METHYLTRANSFERASE"/>
    <property type="match status" value="1"/>
</dbReference>
<organism evidence="7 8">
    <name type="scientific">Dyadobacter psychrophilus</name>
    <dbReference type="NCBI Taxonomy" id="651661"/>
    <lineage>
        <taxon>Bacteria</taxon>
        <taxon>Pseudomonadati</taxon>
        <taxon>Bacteroidota</taxon>
        <taxon>Cytophagia</taxon>
        <taxon>Cytophagales</taxon>
        <taxon>Spirosomataceae</taxon>
        <taxon>Dyadobacter</taxon>
    </lineage>
</organism>
<comment type="catalytic activity">
    <reaction evidence="6">
        <text>L-lysyl-[protein] + 3 S-adenosyl-L-methionine = N(6),N(6),N(6)-trimethyl-L-lysyl-[protein] + 3 S-adenosyl-L-homocysteine + 3 H(+)</text>
        <dbReference type="Rhea" id="RHEA:54192"/>
        <dbReference type="Rhea" id="RHEA-COMP:9752"/>
        <dbReference type="Rhea" id="RHEA-COMP:13826"/>
        <dbReference type="ChEBI" id="CHEBI:15378"/>
        <dbReference type="ChEBI" id="CHEBI:29969"/>
        <dbReference type="ChEBI" id="CHEBI:57856"/>
        <dbReference type="ChEBI" id="CHEBI:59789"/>
        <dbReference type="ChEBI" id="CHEBI:61961"/>
    </reaction>
</comment>
<comment type="subcellular location">
    <subcellularLocation>
        <location evidence="6">Cytoplasm</location>
    </subcellularLocation>
</comment>
<dbReference type="Proteomes" id="UP000190897">
    <property type="component" value="Unassembled WGS sequence"/>
</dbReference>
<evidence type="ECO:0000256" key="5">
    <source>
        <dbReference type="ARBA" id="ARBA00022691"/>
    </source>
</evidence>
<accession>A0A1T5GSL7</accession>
<dbReference type="EC" id="2.1.1.-" evidence="6"/>
<evidence type="ECO:0000256" key="6">
    <source>
        <dbReference type="HAMAP-Rule" id="MF_00735"/>
    </source>
</evidence>
<dbReference type="RefSeq" id="WP_082216864.1">
    <property type="nucleotide sequence ID" value="NZ_FUZA01000006.1"/>
</dbReference>
<evidence type="ECO:0000256" key="4">
    <source>
        <dbReference type="ARBA" id="ARBA00022679"/>
    </source>
</evidence>
<evidence type="ECO:0000313" key="7">
    <source>
        <dbReference type="EMBL" id="SKC11394.1"/>
    </source>
</evidence>
<dbReference type="STRING" id="651661.SAMN05660293_04397"/>
<evidence type="ECO:0000256" key="3">
    <source>
        <dbReference type="ARBA" id="ARBA00022603"/>
    </source>
</evidence>
<evidence type="ECO:0000313" key="8">
    <source>
        <dbReference type="Proteomes" id="UP000190897"/>
    </source>
</evidence>
<dbReference type="HAMAP" id="MF_00735">
    <property type="entry name" value="Methyltr_PrmA"/>
    <property type="match status" value="1"/>
</dbReference>
<reference evidence="8" key="1">
    <citation type="submission" date="2017-02" db="EMBL/GenBank/DDBJ databases">
        <authorList>
            <person name="Varghese N."/>
            <person name="Submissions S."/>
        </authorList>
    </citation>
    <scope>NUCLEOTIDE SEQUENCE [LARGE SCALE GENOMIC DNA]</scope>
    <source>
        <strain evidence="8">DSM 22270</strain>
    </source>
</reference>
<dbReference type="InterPro" id="IPR050078">
    <property type="entry name" value="Ribosomal_L11_MeTrfase_PrmA"/>
</dbReference>
<comment type="function">
    <text evidence="6">Methylates ribosomal protein L11.</text>
</comment>